<proteinExistence type="predicted"/>
<dbReference type="AlphaFoldDB" id="A2ECI1"/>
<feature type="transmembrane region" description="Helical" evidence="5">
    <location>
        <begin position="226"/>
        <end position="251"/>
    </location>
</feature>
<dbReference type="InterPro" id="IPR040416">
    <property type="entry name" value="TMEM181"/>
</dbReference>
<evidence type="ECO:0000256" key="1">
    <source>
        <dbReference type="ARBA" id="ARBA00004141"/>
    </source>
</evidence>
<dbReference type="GO" id="GO:0016020">
    <property type="term" value="C:membrane"/>
    <property type="evidence" value="ECO:0007669"/>
    <property type="project" value="UniProtKB-SubCell"/>
</dbReference>
<evidence type="ECO:0000313" key="8">
    <source>
        <dbReference type="Proteomes" id="UP000001542"/>
    </source>
</evidence>
<dbReference type="VEuPathDB" id="TrichDB:TVAGG3_0311890"/>
<dbReference type="VEuPathDB" id="TrichDB:TVAG_060520"/>
<feature type="transmembrane region" description="Helical" evidence="5">
    <location>
        <begin position="331"/>
        <end position="356"/>
    </location>
</feature>
<dbReference type="EMBL" id="DS113353">
    <property type="protein sequence ID" value="EAY09676.1"/>
    <property type="molecule type" value="Genomic_DNA"/>
</dbReference>
<keyword evidence="2 5" id="KW-0812">Transmembrane</keyword>
<dbReference type="RefSeq" id="XP_001321899.1">
    <property type="nucleotide sequence ID" value="XM_001321864.1"/>
</dbReference>
<accession>A2ECI1</accession>
<feature type="domain" description="Wntless-like transmembrane" evidence="6">
    <location>
        <begin position="190"/>
        <end position="419"/>
    </location>
</feature>
<evidence type="ECO:0000313" key="7">
    <source>
        <dbReference type="EMBL" id="EAY09676.1"/>
    </source>
</evidence>
<keyword evidence="4 5" id="KW-0472">Membrane</keyword>
<feature type="transmembrane region" description="Helical" evidence="5">
    <location>
        <begin position="257"/>
        <end position="281"/>
    </location>
</feature>
<dbReference type="InParanoid" id="A2ECI1"/>
<dbReference type="PANTHER" id="PTHR31918:SF1">
    <property type="entry name" value="TRANSMEMBRANE PROTEIN 181"/>
    <property type="match status" value="1"/>
</dbReference>
<evidence type="ECO:0000256" key="2">
    <source>
        <dbReference type="ARBA" id="ARBA00022692"/>
    </source>
</evidence>
<name>A2ECI1_TRIV3</name>
<keyword evidence="8" id="KW-1185">Reference proteome</keyword>
<keyword evidence="3 5" id="KW-1133">Transmembrane helix</keyword>
<gene>
    <name evidence="7" type="ORF">TVAG_060520</name>
</gene>
<comment type="subcellular location">
    <subcellularLocation>
        <location evidence="1">Membrane</location>
        <topology evidence="1">Multi-pass membrane protein</topology>
    </subcellularLocation>
</comment>
<sequence>MSEADNLKELGVVEDPDQSSMGRRIEWMSRRQTLITIILFAFCNIILIMFMIFSPPLFITQTKEFTSNIDSSASNKFQFKFKNLKYFNSFITLDLRFNQTYYDVYQPNDTHPVKLLTSGNFKIGNTIIDTIPINAREYNITFNKDVNMSDKLRLLVKGYINFDTIDYSVAITQPPGYNLPGEFIWNFAEPSYSILLFFLRLVFCILSIFIYIRLLLSDAKYDKSNIIIKMVFQLSLLLVFACDPFFILAYLTQTPFFNLFDICVSFFTFTYTAFVALISLSMRNLRYRDYSKIWIIFHYLPFFATFIFFTINSSFNVIQVNKDPMSKVTPLFLGFGILKFVVAGVYLLSIVIHIFLFKTDIPNEKPAYSLMSLIFFITVLCCELYNVLNPYLGTDSAAQSFTLIATAIYIFFYLFINWPVEPSEIANPDVEAPLDPSIQIVNE</sequence>
<evidence type="ECO:0000256" key="3">
    <source>
        <dbReference type="ARBA" id="ARBA00022989"/>
    </source>
</evidence>
<feature type="transmembrane region" description="Helical" evidence="5">
    <location>
        <begin position="293"/>
        <end position="311"/>
    </location>
</feature>
<evidence type="ECO:0000259" key="6">
    <source>
        <dbReference type="Pfam" id="PF06664"/>
    </source>
</evidence>
<dbReference type="PANTHER" id="PTHR31918">
    <property type="entry name" value="TRANSMEMBRANE PROTEIN 181"/>
    <property type="match status" value="1"/>
</dbReference>
<evidence type="ECO:0000256" key="4">
    <source>
        <dbReference type="ARBA" id="ARBA00023136"/>
    </source>
</evidence>
<reference evidence="7" key="1">
    <citation type="submission" date="2006-10" db="EMBL/GenBank/DDBJ databases">
        <authorList>
            <person name="Amadeo P."/>
            <person name="Zhao Q."/>
            <person name="Wortman J."/>
            <person name="Fraser-Liggett C."/>
            <person name="Carlton J."/>
        </authorList>
    </citation>
    <scope>NUCLEOTIDE SEQUENCE</scope>
    <source>
        <strain evidence="7">G3</strain>
    </source>
</reference>
<feature type="transmembrane region" description="Helical" evidence="5">
    <location>
        <begin position="33"/>
        <end position="53"/>
    </location>
</feature>
<feature type="transmembrane region" description="Helical" evidence="5">
    <location>
        <begin position="368"/>
        <end position="388"/>
    </location>
</feature>
<dbReference type="KEGG" id="tva:4767599"/>
<organism evidence="7 8">
    <name type="scientific">Trichomonas vaginalis (strain ATCC PRA-98 / G3)</name>
    <dbReference type="NCBI Taxonomy" id="412133"/>
    <lineage>
        <taxon>Eukaryota</taxon>
        <taxon>Metamonada</taxon>
        <taxon>Parabasalia</taxon>
        <taxon>Trichomonadida</taxon>
        <taxon>Trichomonadidae</taxon>
        <taxon>Trichomonas</taxon>
    </lineage>
</organism>
<feature type="transmembrane region" description="Helical" evidence="5">
    <location>
        <begin position="192"/>
        <end position="214"/>
    </location>
</feature>
<dbReference type="Proteomes" id="UP000001542">
    <property type="component" value="Unassembled WGS sequence"/>
</dbReference>
<dbReference type="InterPro" id="IPR047843">
    <property type="entry name" value="WLS-like_TM"/>
</dbReference>
<evidence type="ECO:0000256" key="5">
    <source>
        <dbReference type="SAM" id="Phobius"/>
    </source>
</evidence>
<reference evidence="7" key="2">
    <citation type="journal article" date="2007" name="Science">
        <title>Draft genome sequence of the sexually transmitted pathogen Trichomonas vaginalis.</title>
        <authorList>
            <person name="Carlton J.M."/>
            <person name="Hirt R.P."/>
            <person name="Silva J.C."/>
            <person name="Delcher A.L."/>
            <person name="Schatz M."/>
            <person name="Zhao Q."/>
            <person name="Wortman J.R."/>
            <person name="Bidwell S.L."/>
            <person name="Alsmark U.C.M."/>
            <person name="Besteiro S."/>
            <person name="Sicheritz-Ponten T."/>
            <person name="Noel C.J."/>
            <person name="Dacks J.B."/>
            <person name="Foster P.G."/>
            <person name="Simillion C."/>
            <person name="Van de Peer Y."/>
            <person name="Miranda-Saavedra D."/>
            <person name="Barton G.J."/>
            <person name="Westrop G.D."/>
            <person name="Mueller S."/>
            <person name="Dessi D."/>
            <person name="Fiori P.L."/>
            <person name="Ren Q."/>
            <person name="Paulsen I."/>
            <person name="Zhang H."/>
            <person name="Bastida-Corcuera F.D."/>
            <person name="Simoes-Barbosa A."/>
            <person name="Brown M.T."/>
            <person name="Hayes R.D."/>
            <person name="Mukherjee M."/>
            <person name="Okumura C.Y."/>
            <person name="Schneider R."/>
            <person name="Smith A.J."/>
            <person name="Vanacova S."/>
            <person name="Villalvazo M."/>
            <person name="Haas B.J."/>
            <person name="Pertea M."/>
            <person name="Feldblyum T.V."/>
            <person name="Utterback T.R."/>
            <person name="Shu C.L."/>
            <person name="Osoegawa K."/>
            <person name="de Jong P.J."/>
            <person name="Hrdy I."/>
            <person name="Horvathova L."/>
            <person name="Zubacova Z."/>
            <person name="Dolezal P."/>
            <person name="Malik S.B."/>
            <person name="Logsdon J.M. Jr."/>
            <person name="Henze K."/>
            <person name="Gupta A."/>
            <person name="Wang C.C."/>
            <person name="Dunne R.L."/>
            <person name="Upcroft J.A."/>
            <person name="Upcroft P."/>
            <person name="White O."/>
            <person name="Salzberg S.L."/>
            <person name="Tang P."/>
            <person name="Chiu C.-H."/>
            <person name="Lee Y.-S."/>
            <person name="Embley T.M."/>
            <person name="Coombs G.H."/>
            <person name="Mottram J.C."/>
            <person name="Tachezy J."/>
            <person name="Fraser-Liggett C.M."/>
            <person name="Johnson P.J."/>
        </authorList>
    </citation>
    <scope>NUCLEOTIDE SEQUENCE [LARGE SCALE GENOMIC DNA]</scope>
    <source>
        <strain evidence="7">G3</strain>
    </source>
</reference>
<dbReference type="Pfam" id="PF06664">
    <property type="entry name" value="WLS-like_TM"/>
    <property type="match status" value="1"/>
</dbReference>
<protein>
    <recommendedName>
        <fullName evidence="6">Wntless-like transmembrane domain-containing protein</fullName>
    </recommendedName>
</protein>
<feature type="transmembrane region" description="Helical" evidence="5">
    <location>
        <begin position="400"/>
        <end position="418"/>
    </location>
</feature>
<dbReference type="GO" id="GO:0015643">
    <property type="term" value="F:toxic substance binding"/>
    <property type="evidence" value="ECO:0007669"/>
    <property type="project" value="InterPro"/>
</dbReference>